<accession>A0A1G2F5T6</accession>
<reference evidence="2 3" key="1">
    <citation type="journal article" date="2016" name="Nat. Commun.">
        <title>Thousands of microbial genomes shed light on interconnected biogeochemical processes in an aquifer system.</title>
        <authorList>
            <person name="Anantharaman K."/>
            <person name="Brown C.T."/>
            <person name="Hug L.A."/>
            <person name="Sharon I."/>
            <person name="Castelle C.J."/>
            <person name="Probst A.J."/>
            <person name="Thomas B.C."/>
            <person name="Singh A."/>
            <person name="Wilkins M.J."/>
            <person name="Karaoz U."/>
            <person name="Brodie E.L."/>
            <person name="Williams K.H."/>
            <person name="Hubbard S.S."/>
            <person name="Banfield J.F."/>
        </authorList>
    </citation>
    <scope>NUCLEOTIDE SEQUENCE [LARGE SCALE GENOMIC DNA]</scope>
</reference>
<organism evidence="2 3">
    <name type="scientific">Candidatus Portnoybacteria bacterium RBG_13_41_18</name>
    <dbReference type="NCBI Taxonomy" id="1801991"/>
    <lineage>
        <taxon>Bacteria</taxon>
        <taxon>Candidatus Portnoyibacteriota</taxon>
    </lineage>
</organism>
<protein>
    <submittedName>
        <fullName evidence="2">Uncharacterized protein</fullName>
    </submittedName>
</protein>
<sequence>MQKSYNPFKMWGSWAGFLIGLLLAFLTSLEGAMPSPYFHIIFSRFNPILYFSGNYFGLILSLIMFFILGWLIHSIIRKLKN</sequence>
<name>A0A1G2F5T6_9BACT</name>
<evidence type="ECO:0000313" key="3">
    <source>
        <dbReference type="Proteomes" id="UP000177725"/>
    </source>
</evidence>
<keyword evidence="1" id="KW-0472">Membrane</keyword>
<dbReference type="Proteomes" id="UP000177725">
    <property type="component" value="Unassembled WGS sequence"/>
</dbReference>
<feature type="transmembrane region" description="Helical" evidence="1">
    <location>
        <begin position="55"/>
        <end position="76"/>
    </location>
</feature>
<keyword evidence="1" id="KW-0812">Transmembrane</keyword>
<evidence type="ECO:0000256" key="1">
    <source>
        <dbReference type="SAM" id="Phobius"/>
    </source>
</evidence>
<gene>
    <name evidence="2" type="ORF">A2174_01205</name>
</gene>
<evidence type="ECO:0000313" key="2">
    <source>
        <dbReference type="EMBL" id="OGZ33434.1"/>
    </source>
</evidence>
<comment type="caution">
    <text evidence="2">The sequence shown here is derived from an EMBL/GenBank/DDBJ whole genome shotgun (WGS) entry which is preliminary data.</text>
</comment>
<dbReference type="EMBL" id="MHMV01000045">
    <property type="protein sequence ID" value="OGZ33434.1"/>
    <property type="molecule type" value="Genomic_DNA"/>
</dbReference>
<proteinExistence type="predicted"/>
<dbReference type="AlphaFoldDB" id="A0A1G2F5T6"/>
<keyword evidence="1" id="KW-1133">Transmembrane helix</keyword>